<dbReference type="InterPro" id="IPR036249">
    <property type="entry name" value="Thioredoxin-like_sf"/>
</dbReference>
<sequence>MAVHKLDLSLYLGYPAPLTTRRTQSSKMPQVLELTSLDDYATELLKPGLVVIDFYSTQCPPCKVVAPIYEQIAARENNAAVRFFKVNGLVEPGTTIQQAAEVVWWPTFVVYEDGKEVWRRKVPNPPSLEPVRELERFLDGRGTTSQVV</sequence>
<evidence type="ECO:0000313" key="4">
    <source>
        <dbReference type="Proteomes" id="UP000054771"/>
    </source>
</evidence>
<proteinExistence type="inferred from homology"/>
<dbReference type="Gene3D" id="3.40.30.10">
    <property type="entry name" value="Glutaredoxin"/>
    <property type="match status" value="1"/>
</dbReference>
<dbReference type="InterPro" id="IPR013766">
    <property type="entry name" value="Thioredoxin_domain"/>
</dbReference>
<gene>
    <name evidence="3" type="ORF">ASPCAL01356</name>
</gene>
<evidence type="ECO:0000259" key="2">
    <source>
        <dbReference type="PROSITE" id="PS51352"/>
    </source>
</evidence>
<dbReference type="AlphaFoldDB" id="A0A0U5FQK2"/>
<dbReference type="CDD" id="cd02947">
    <property type="entry name" value="TRX_family"/>
    <property type="match status" value="1"/>
</dbReference>
<dbReference type="STRING" id="454130.A0A0U5FQK2"/>
<dbReference type="Proteomes" id="UP000054771">
    <property type="component" value="Unassembled WGS sequence"/>
</dbReference>
<dbReference type="OrthoDB" id="19690at2759"/>
<keyword evidence="4" id="KW-1185">Reference proteome</keyword>
<protein>
    <recommendedName>
        <fullName evidence="2">Thioredoxin domain-containing protein</fullName>
    </recommendedName>
</protein>
<dbReference type="GO" id="GO:0045454">
    <property type="term" value="P:cell redox homeostasis"/>
    <property type="evidence" value="ECO:0007669"/>
    <property type="project" value="TreeGrafter"/>
</dbReference>
<dbReference type="OMA" id="VWWPTFV"/>
<evidence type="ECO:0000256" key="1">
    <source>
        <dbReference type="ARBA" id="ARBA00008987"/>
    </source>
</evidence>
<dbReference type="PANTHER" id="PTHR43601">
    <property type="entry name" value="THIOREDOXIN, MITOCHONDRIAL"/>
    <property type="match status" value="1"/>
</dbReference>
<name>A0A0U5FQK2_ASPCI</name>
<feature type="domain" description="Thioredoxin" evidence="2">
    <location>
        <begin position="10"/>
        <end position="143"/>
    </location>
</feature>
<dbReference type="PROSITE" id="PS51352">
    <property type="entry name" value="THIOREDOXIN_2"/>
    <property type="match status" value="1"/>
</dbReference>
<dbReference type="EMBL" id="CDMC01000001">
    <property type="protein sequence ID" value="CEL01778.1"/>
    <property type="molecule type" value="Genomic_DNA"/>
</dbReference>
<reference evidence="4" key="1">
    <citation type="journal article" date="2016" name="Genome Announc.">
        <title>Draft genome sequences of fungus Aspergillus calidoustus.</title>
        <authorList>
            <person name="Horn F."/>
            <person name="Linde J."/>
            <person name="Mattern D.J."/>
            <person name="Walther G."/>
            <person name="Guthke R."/>
            <person name="Scherlach K."/>
            <person name="Martin K."/>
            <person name="Brakhage A.A."/>
            <person name="Petzke L."/>
            <person name="Valiante V."/>
        </authorList>
    </citation>
    <scope>NUCLEOTIDE SEQUENCE [LARGE SCALE GENOMIC DNA]</scope>
    <source>
        <strain evidence="4">SF006504</strain>
    </source>
</reference>
<dbReference type="SUPFAM" id="SSF52833">
    <property type="entry name" value="Thioredoxin-like"/>
    <property type="match status" value="1"/>
</dbReference>
<comment type="similarity">
    <text evidence="1">Belongs to the thioredoxin family.</text>
</comment>
<accession>A0A0U5FQK2</accession>
<organism evidence="3 4">
    <name type="scientific">Aspergillus calidoustus</name>
    <dbReference type="NCBI Taxonomy" id="454130"/>
    <lineage>
        <taxon>Eukaryota</taxon>
        <taxon>Fungi</taxon>
        <taxon>Dikarya</taxon>
        <taxon>Ascomycota</taxon>
        <taxon>Pezizomycotina</taxon>
        <taxon>Eurotiomycetes</taxon>
        <taxon>Eurotiomycetidae</taxon>
        <taxon>Eurotiales</taxon>
        <taxon>Aspergillaceae</taxon>
        <taxon>Aspergillus</taxon>
        <taxon>Aspergillus subgen. Nidulantes</taxon>
    </lineage>
</organism>
<evidence type="ECO:0000313" key="3">
    <source>
        <dbReference type="EMBL" id="CEL01778.1"/>
    </source>
</evidence>
<dbReference type="Pfam" id="PF00085">
    <property type="entry name" value="Thioredoxin"/>
    <property type="match status" value="1"/>
</dbReference>
<dbReference type="PANTHER" id="PTHR43601:SF3">
    <property type="entry name" value="THIOREDOXIN, MITOCHONDRIAL"/>
    <property type="match status" value="1"/>
</dbReference>